<evidence type="ECO:0000256" key="2">
    <source>
        <dbReference type="SAM" id="MobiDB-lite"/>
    </source>
</evidence>
<proteinExistence type="predicted"/>
<evidence type="ECO:0000256" key="1">
    <source>
        <dbReference type="ARBA" id="ARBA00023186"/>
    </source>
</evidence>
<dbReference type="InterPro" id="IPR036411">
    <property type="entry name" value="TorD-like_sf"/>
</dbReference>
<dbReference type="InterPro" id="IPR036386">
    <property type="entry name" value="HscB_C_sf"/>
</dbReference>
<protein>
    <submittedName>
        <fullName evidence="3">Molecular chaperone TorD</fullName>
    </submittedName>
</protein>
<dbReference type="InterPro" id="IPR020945">
    <property type="entry name" value="DMSO/NO3_reduct_chaperone"/>
</dbReference>
<accession>A0A7X4W6P1</accession>
<keyword evidence="1" id="KW-0143">Chaperone</keyword>
<evidence type="ECO:0000313" key="3">
    <source>
        <dbReference type="EMBL" id="NAW34531.1"/>
    </source>
</evidence>
<dbReference type="NCBIfam" id="NF003442">
    <property type="entry name" value="PRK04976.1"/>
    <property type="match status" value="1"/>
</dbReference>
<dbReference type="SUPFAM" id="SSF89155">
    <property type="entry name" value="TorD-like"/>
    <property type="match status" value="1"/>
</dbReference>
<dbReference type="EMBL" id="WUTT01000001">
    <property type="protein sequence ID" value="NAW34531.1"/>
    <property type="molecule type" value="Genomic_DNA"/>
</dbReference>
<dbReference type="OrthoDB" id="7849731at2"/>
<feature type="region of interest" description="Disordered" evidence="2">
    <location>
        <begin position="1"/>
        <end position="21"/>
    </location>
</feature>
<comment type="caution">
    <text evidence="3">The sequence shown here is derived from an EMBL/GenBank/DDBJ whole genome shotgun (WGS) entry which is preliminary data.</text>
</comment>
<dbReference type="InterPro" id="IPR050289">
    <property type="entry name" value="TorD/DmsD_chaperones"/>
</dbReference>
<dbReference type="Pfam" id="PF02613">
    <property type="entry name" value="Nitrate_red_del"/>
    <property type="match status" value="1"/>
</dbReference>
<dbReference type="PANTHER" id="PTHR34227:SF11">
    <property type="entry name" value="CHAPERONE PROTEIN TORD"/>
    <property type="match status" value="1"/>
</dbReference>
<dbReference type="AlphaFoldDB" id="A0A7X4W6P1"/>
<dbReference type="Gene3D" id="1.20.120.1820">
    <property type="match status" value="1"/>
</dbReference>
<dbReference type="PANTHER" id="PTHR34227">
    <property type="entry name" value="CHAPERONE PROTEIN YCDY"/>
    <property type="match status" value="1"/>
</dbReference>
<dbReference type="GO" id="GO:0051259">
    <property type="term" value="P:protein complex oligomerization"/>
    <property type="evidence" value="ECO:0007669"/>
    <property type="project" value="InterPro"/>
</dbReference>
<keyword evidence="4" id="KW-1185">Reference proteome</keyword>
<organism evidence="3 4">
    <name type="scientific">Halomonas alimentaria</name>
    <dbReference type="NCBI Taxonomy" id="147248"/>
    <lineage>
        <taxon>Bacteria</taxon>
        <taxon>Pseudomonadati</taxon>
        <taxon>Pseudomonadota</taxon>
        <taxon>Gammaproteobacteria</taxon>
        <taxon>Oceanospirillales</taxon>
        <taxon>Halomonadaceae</taxon>
        <taxon>Halomonas</taxon>
    </lineage>
</organism>
<dbReference type="Gene3D" id="1.20.1280.20">
    <property type="entry name" value="HscB, C-terminal domain"/>
    <property type="match status" value="1"/>
</dbReference>
<dbReference type="Proteomes" id="UP000487929">
    <property type="component" value="Unassembled WGS sequence"/>
</dbReference>
<gene>
    <name evidence="3" type="primary">torD</name>
    <name evidence="3" type="ORF">GRB96_08885</name>
</gene>
<feature type="compositionally biased region" description="Polar residues" evidence="2">
    <location>
        <begin position="1"/>
        <end position="10"/>
    </location>
</feature>
<sequence>MIEPTSSPTATRPEAGSGSPVDWESEVLVCRWLATLLGSELDDASLERYRQGEATPFLDYLGDAHGISSDVTRLAEALSRLVMFTTPQLELAADFAELFLADARSGAPPYASLYEGNKEGFHGEAAGRMEERLSAAGYAVRREVSEPADHLAVMLDYLATRLQMLAESEGLAREPLRLDIGTFLEHELCSWLPQLVTRSDAVRTASDFYPALLALTDGYCRSLAGRVRSA</sequence>
<name>A0A7X4W6P1_9GAMM</name>
<reference evidence="3 4" key="1">
    <citation type="submission" date="2019-12" db="EMBL/GenBank/DDBJ databases">
        <title>Draft genome sequencing of Halomonas alimentaria DSM 15356.</title>
        <authorList>
            <person name="Pandiyan K."/>
            <person name="Kushwaha P."/>
            <person name="Gowdham M."/>
            <person name="Chakdar H."/>
            <person name="Singh A."/>
            <person name="Kumar M."/>
            <person name="Saxena A.K."/>
        </authorList>
    </citation>
    <scope>NUCLEOTIDE SEQUENCE [LARGE SCALE GENOMIC DNA]</scope>
    <source>
        <strain evidence="3 4">DSM 15356</strain>
    </source>
</reference>
<dbReference type="RefSeq" id="WP_161431806.1">
    <property type="nucleotide sequence ID" value="NZ_WUTT01000001.1"/>
</dbReference>
<evidence type="ECO:0000313" key="4">
    <source>
        <dbReference type="Proteomes" id="UP000487929"/>
    </source>
</evidence>